<proteinExistence type="predicted"/>
<evidence type="ECO:0000313" key="2">
    <source>
        <dbReference type="Proteomes" id="UP000183508"/>
    </source>
</evidence>
<protein>
    <submittedName>
        <fullName evidence="1">Uncharacterized protein</fullName>
    </submittedName>
</protein>
<dbReference type="EMBL" id="FPBV01000009">
    <property type="protein sequence ID" value="SFU81498.1"/>
    <property type="molecule type" value="Genomic_DNA"/>
</dbReference>
<sequence length="291" mass="33091">MNADVLLEVRELRDRLSDRVDVLNKVKALSLLPDDVNATVEMVAGYYEVHRDAVEEVIQNHRGELESDGLHVLRGQELTEFVSGILPEARSGIVSPKARSLTLIPRRAILRIGMLLRDSVVAKTVRSYLLNVEEEARASAPQVVARAVNRISWRNIVTAVSQKKRLCKLLGVSDGTAALVALSHTEQEFGVDLSEFKRLVREDDTEETYSPTELGRRMNLPMSGKRMNRLLAEAGLQRWDEADREWKLTDAGKRYAKLMPVEIYHPNRRVSTTKYVIRWKASVLEVLRRRV</sequence>
<dbReference type="eggNOG" id="COG3617">
    <property type="taxonomic scope" value="Bacteria"/>
</dbReference>
<organism evidence="1 2">
    <name type="scientific">Alicyclobacillus macrosporangiidus</name>
    <dbReference type="NCBI Taxonomy" id="392015"/>
    <lineage>
        <taxon>Bacteria</taxon>
        <taxon>Bacillati</taxon>
        <taxon>Bacillota</taxon>
        <taxon>Bacilli</taxon>
        <taxon>Bacillales</taxon>
        <taxon>Alicyclobacillaceae</taxon>
        <taxon>Alicyclobacillus</taxon>
    </lineage>
</organism>
<dbReference type="STRING" id="392015.SAMN05421543_1096"/>
<keyword evidence="2" id="KW-1185">Reference proteome</keyword>
<dbReference type="Proteomes" id="UP000183508">
    <property type="component" value="Unassembled WGS sequence"/>
</dbReference>
<reference evidence="2" key="1">
    <citation type="submission" date="2016-10" db="EMBL/GenBank/DDBJ databases">
        <authorList>
            <person name="Varghese N."/>
        </authorList>
    </citation>
    <scope>NUCLEOTIDE SEQUENCE [LARGE SCALE GENOMIC DNA]</scope>
    <source>
        <strain evidence="2">DSM 17980</strain>
    </source>
</reference>
<gene>
    <name evidence="1" type="ORF">SAMN05421543_1096</name>
</gene>
<dbReference type="OrthoDB" id="9812611at2"/>
<dbReference type="RefSeq" id="WP_074952002.1">
    <property type="nucleotide sequence ID" value="NZ_FPBV01000009.1"/>
</dbReference>
<accession>A0A1I7J8J8</accession>
<name>A0A1I7J8J8_9BACL</name>
<evidence type="ECO:0000313" key="1">
    <source>
        <dbReference type="EMBL" id="SFU81498.1"/>
    </source>
</evidence>
<dbReference type="AlphaFoldDB" id="A0A1I7J8J8"/>